<name>A0A8S3RMP8_MYTED</name>
<accession>A0A8S3RMP8</accession>
<evidence type="ECO:0000313" key="2">
    <source>
        <dbReference type="Proteomes" id="UP000683360"/>
    </source>
</evidence>
<organism evidence="1 2">
    <name type="scientific">Mytilus edulis</name>
    <name type="common">Blue mussel</name>
    <dbReference type="NCBI Taxonomy" id="6550"/>
    <lineage>
        <taxon>Eukaryota</taxon>
        <taxon>Metazoa</taxon>
        <taxon>Spiralia</taxon>
        <taxon>Lophotrochozoa</taxon>
        <taxon>Mollusca</taxon>
        <taxon>Bivalvia</taxon>
        <taxon>Autobranchia</taxon>
        <taxon>Pteriomorphia</taxon>
        <taxon>Mytilida</taxon>
        <taxon>Mytiloidea</taxon>
        <taxon>Mytilidae</taxon>
        <taxon>Mytilinae</taxon>
        <taxon>Mytilus</taxon>
    </lineage>
</organism>
<sequence length="198" mass="21936">MIDLLEPCFLTPNDYNLRRDSQNYTIPRCRTVSYYRSFIPSVVKLWNELDTNAKNALSINQFKSVLDKIYKPEIPPKYFCSGKRNFGCTKQGGYCSDSNTCPSSGGEVEKLSVRCKCGKACCKCTDTCPDGSTCMSEGETCDGTKDTNGCCGNRFCCTPTPVTTPPPCVPDCFFQCKDSCDMVDQEREAECCGLKCCT</sequence>
<dbReference type="EMBL" id="CAJPWZ010001086">
    <property type="protein sequence ID" value="CAG2207681.1"/>
    <property type="molecule type" value="Genomic_DNA"/>
</dbReference>
<evidence type="ECO:0000313" key="1">
    <source>
        <dbReference type="EMBL" id="CAG2207681.1"/>
    </source>
</evidence>
<gene>
    <name evidence="1" type="ORF">MEDL_21926</name>
</gene>
<dbReference type="AlphaFoldDB" id="A0A8S3RMP8"/>
<dbReference type="OrthoDB" id="6141292at2759"/>
<protein>
    <submittedName>
        <fullName evidence="1">Uncharacterized protein</fullName>
    </submittedName>
</protein>
<comment type="caution">
    <text evidence="1">The sequence shown here is derived from an EMBL/GenBank/DDBJ whole genome shotgun (WGS) entry which is preliminary data.</text>
</comment>
<reference evidence="1" key="1">
    <citation type="submission" date="2021-03" db="EMBL/GenBank/DDBJ databases">
        <authorList>
            <person name="Bekaert M."/>
        </authorList>
    </citation>
    <scope>NUCLEOTIDE SEQUENCE</scope>
</reference>
<keyword evidence="2" id="KW-1185">Reference proteome</keyword>
<dbReference type="Proteomes" id="UP000683360">
    <property type="component" value="Unassembled WGS sequence"/>
</dbReference>
<proteinExistence type="predicted"/>